<proteinExistence type="predicted"/>
<keyword evidence="2" id="KW-1185">Reference proteome</keyword>
<dbReference type="STRING" id="1121881.SAMN02745225_01301"/>
<dbReference type="Proteomes" id="UP000184295">
    <property type="component" value="Unassembled WGS sequence"/>
</dbReference>
<evidence type="ECO:0000313" key="1">
    <source>
        <dbReference type="EMBL" id="SHE67705.1"/>
    </source>
</evidence>
<gene>
    <name evidence="1" type="ORF">SAMN02745225_01301</name>
</gene>
<protein>
    <submittedName>
        <fullName evidence="1">ABC-type branched-chain amino acid transport system, ATPase component</fullName>
    </submittedName>
</protein>
<reference evidence="2" key="1">
    <citation type="submission" date="2016-11" db="EMBL/GenBank/DDBJ databases">
        <authorList>
            <person name="Varghese N."/>
            <person name="Submissions S."/>
        </authorList>
    </citation>
    <scope>NUCLEOTIDE SEQUENCE [LARGE SCALE GENOMIC DNA]</scope>
    <source>
        <strain evidence="2">DSM 19514</strain>
    </source>
</reference>
<name>A0A1M4VFX9_9ACTN</name>
<organism evidence="1 2">
    <name type="scientific">Ferrithrix thermotolerans DSM 19514</name>
    <dbReference type="NCBI Taxonomy" id="1121881"/>
    <lineage>
        <taxon>Bacteria</taxon>
        <taxon>Bacillati</taxon>
        <taxon>Actinomycetota</taxon>
        <taxon>Acidimicrobiia</taxon>
        <taxon>Acidimicrobiales</taxon>
        <taxon>Acidimicrobiaceae</taxon>
        <taxon>Ferrithrix</taxon>
    </lineage>
</organism>
<evidence type="ECO:0000313" key="2">
    <source>
        <dbReference type="Proteomes" id="UP000184295"/>
    </source>
</evidence>
<accession>A0A1M4VFX9</accession>
<sequence length="222" mass="24571">MASKERPKRVKRQGELNDVVLQLSNLESFHGGFAPLSATFSKGDSVRIVAPKISMATSLLTVLAGVVPPLRGKAVVLGARCNSVEGRSVISSFGVTRGPDWGLTLLDSLLLYQGFVTDPLERRRRALDVIEELDIGTLTHSRLHELDPRDRLLFEFACFRVQPAQISVVFGLHDPNEPSAKQRIFDVMADLRSKGRVLIWLEPPSYLLGLIDVDIQLQSSPF</sequence>
<dbReference type="EMBL" id="FQUL01000016">
    <property type="protein sequence ID" value="SHE67705.1"/>
    <property type="molecule type" value="Genomic_DNA"/>
</dbReference>
<dbReference type="RefSeq" id="WP_143146427.1">
    <property type="nucleotide sequence ID" value="NZ_FQUL01000016.1"/>
</dbReference>
<dbReference type="AlphaFoldDB" id="A0A1M4VFX9"/>